<organism evidence="1 2">
    <name type="scientific">Psilocybe cyanescens</name>
    <dbReference type="NCBI Taxonomy" id="93625"/>
    <lineage>
        <taxon>Eukaryota</taxon>
        <taxon>Fungi</taxon>
        <taxon>Dikarya</taxon>
        <taxon>Basidiomycota</taxon>
        <taxon>Agaricomycotina</taxon>
        <taxon>Agaricomycetes</taxon>
        <taxon>Agaricomycetidae</taxon>
        <taxon>Agaricales</taxon>
        <taxon>Agaricineae</taxon>
        <taxon>Strophariaceae</taxon>
        <taxon>Psilocybe</taxon>
    </lineage>
</organism>
<dbReference type="Proteomes" id="UP000283269">
    <property type="component" value="Unassembled WGS sequence"/>
</dbReference>
<dbReference type="AlphaFoldDB" id="A0A409XLN3"/>
<reference evidence="1 2" key="1">
    <citation type="journal article" date="2018" name="Evol. Lett.">
        <title>Horizontal gene cluster transfer increased hallucinogenic mushroom diversity.</title>
        <authorList>
            <person name="Reynolds H.T."/>
            <person name="Vijayakumar V."/>
            <person name="Gluck-Thaler E."/>
            <person name="Korotkin H.B."/>
            <person name="Matheny P.B."/>
            <person name="Slot J.C."/>
        </authorList>
    </citation>
    <scope>NUCLEOTIDE SEQUENCE [LARGE SCALE GENOMIC DNA]</scope>
    <source>
        <strain evidence="1 2">2631</strain>
    </source>
</reference>
<sequence>STTYDELGILQLQGSYWVCDLGARKLGQYPSRLEVVNLAQIKQDVIEWLARGHARMCHLLCLFLVWALGQHGQDTFIPYQHFLIRQSTTENSSSPLERKASLERYRSHPQPFHFFDVLPRTSL</sequence>
<gene>
    <name evidence="1" type="ORF">CVT25_012918</name>
</gene>
<dbReference type="InParanoid" id="A0A409XLN3"/>
<keyword evidence="2" id="KW-1185">Reference proteome</keyword>
<proteinExistence type="predicted"/>
<comment type="caution">
    <text evidence="1">The sequence shown here is derived from an EMBL/GenBank/DDBJ whole genome shotgun (WGS) entry which is preliminary data.</text>
</comment>
<dbReference type="EMBL" id="NHYD01001265">
    <property type="protein sequence ID" value="PPQ91705.1"/>
    <property type="molecule type" value="Genomic_DNA"/>
</dbReference>
<feature type="non-terminal residue" evidence="1">
    <location>
        <position position="1"/>
    </location>
</feature>
<evidence type="ECO:0000313" key="1">
    <source>
        <dbReference type="EMBL" id="PPQ91705.1"/>
    </source>
</evidence>
<evidence type="ECO:0000313" key="2">
    <source>
        <dbReference type="Proteomes" id="UP000283269"/>
    </source>
</evidence>
<protein>
    <submittedName>
        <fullName evidence="1">Uncharacterized protein</fullName>
    </submittedName>
</protein>
<accession>A0A409XLN3</accession>
<name>A0A409XLN3_PSICY</name>